<keyword evidence="8 9" id="KW-0472">Membrane</keyword>
<dbReference type="InterPro" id="IPR036837">
    <property type="entry name" value="Cation_efflux_CTD_sf"/>
</dbReference>
<evidence type="ECO:0000259" key="10">
    <source>
        <dbReference type="Pfam" id="PF01545"/>
    </source>
</evidence>
<evidence type="ECO:0000313" key="13">
    <source>
        <dbReference type="Proteomes" id="UP000198964"/>
    </source>
</evidence>
<proteinExistence type="inferred from homology"/>
<gene>
    <name evidence="12" type="ORF">SAMN05216283_107143</name>
</gene>
<feature type="transmembrane region" description="Helical" evidence="9">
    <location>
        <begin position="114"/>
        <end position="135"/>
    </location>
</feature>
<dbReference type="Pfam" id="PF01545">
    <property type="entry name" value="Cation_efflux"/>
    <property type="match status" value="1"/>
</dbReference>
<comment type="subcellular location">
    <subcellularLocation>
        <location evidence="1">Membrane</location>
        <topology evidence="1">Multi-pass membrane protein</topology>
    </subcellularLocation>
</comment>
<feature type="transmembrane region" description="Helical" evidence="9">
    <location>
        <begin position="79"/>
        <end position="98"/>
    </location>
</feature>
<evidence type="ECO:0000256" key="6">
    <source>
        <dbReference type="ARBA" id="ARBA00022989"/>
    </source>
</evidence>
<dbReference type="GO" id="GO:0005886">
    <property type="term" value="C:plasma membrane"/>
    <property type="evidence" value="ECO:0007669"/>
    <property type="project" value="TreeGrafter"/>
</dbReference>
<evidence type="ECO:0000256" key="7">
    <source>
        <dbReference type="ARBA" id="ARBA00023065"/>
    </source>
</evidence>
<name>A0A1I2J3S5_9BACT</name>
<dbReference type="EMBL" id="FONW01000007">
    <property type="protein sequence ID" value="SFF48523.1"/>
    <property type="molecule type" value="Genomic_DNA"/>
</dbReference>
<evidence type="ECO:0000256" key="2">
    <source>
        <dbReference type="ARBA" id="ARBA00008873"/>
    </source>
</evidence>
<dbReference type="Gene3D" id="1.20.1510.10">
    <property type="entry name" value="Cation efflux protein transmembrane domain"/>
    <property type="match status" value="1"/>
</dbReference>
<keyword evidence="3" id="KW-0813">Transport</keyword>
<protein>
    <submittedName>
        <fullName evidence="12">Cobalt-zinc-cadmium efflux system protein</fullName>
    </submittedName>
</protein>
<evidence type="ECO:0000256" key="9">
    <source>
        <dbReference type="SAM" id="Phobius"/>
    </source>
</evidence>
<feature type="transmembrane region" description="Helical" evidence="9">
    <location>
        <begin position="38"/>
        <end position="58"/>
    </location>
</feature>
<dbReference type="GO" id="GO:0005385">
    <property type="term" value="F:zinc ion transmembrane transporter activity"/>
    <property type="evidence" value="ECO:0007669"/>
    <property type="project" value="TreeGrafter"/>
</dbReference>
<organism evidence="12 13">
    <name type="scientific">Sunxiuqinia elliptica</name>
    <dbReference type="NCBI Taxonomy" id="655355"/>
    <lineage>
        <taxon>Bacteria</taxon>
        <taxon>Pseudomonadati</taxon>
        <taxon>Bacteroidota</taxon>
        <taxon>Bacteroidia</taxon>
        <taxon>Marinilabiliales</taxon>
        <taxon>Prolixibacteraceae</taxon>
        <taxon>Sunxiuqinia</taxon>
    </lineage>
</organism>
<keyword evidence="5" id="KW-0862">Zinc</keyword>
<keyword evidence="4 9" id="KW-0812">Transmembrane</keyword>
<dbReference type="InterPro" id="IPR058533">
    <property type="entry name" value="Cation_efflux_TM"/>
</dbReference>
<dbReference type="SUPFAM" id="SSF161111">
    <property type="entry name" value="Cation efflux protein transmembrane domain-like"/>
    <property type="match status" value="1"/>
</dbReference>
<dbReference type="NCBIfam" id="TIGR01297">
    <property type="entry name" value="CDF"/>
    <property type="match status" value="1"/>
</dbReference>
<comment type="similarity">
    <text evidence="2">Belongs to the cation diffusion facilitator (CDF) transporter (TC 2.A.4) family. SLC30A subfamily.</text>
</comment>
<evidence type="ECO:0000313" key="12">
    <source>
        <dbReference type="EMBL" id="SFF48523.1"/>
    </source>
</evidence>
<evidence type="ECO:0000256" key="1">
    <source>
        <dbReference type="ARBA" id="ARBA00004141"/>
    </source>
</evidence>
<evidence type="ECO:0000256" key="4">
    <source>
        <dbReference type="ARBA" id="ARBA00022692"/>
    </source>
</evidence>
<dbReference type="Proteomes" id="UP000198964">
    <property type="component" value="Unassembled WGS sequence"/>
</dbReference>
<dbReference type="InterPro" id="IPR002524">
    <property type="entry name" value="Cation_efflux"/>
</dbReference>
<dbReference type="SUPFAM" id="SSF160240">
    <property type="entry name" value="Cation efflux protein cytoplasmic domain-like"/>
    <property type="match status" value="1"/>
</dbReference>
<dbReference type="PANTHER" id="PTHR11562:SF17">
    <property type="entry name" value="RE54080P-RELATED"/>
    <property type="match status" value="1"/>
</dbReference>
<feature type="transmembrane region" description="Helical" evidence="9">
    <location>
        <begin position="147"/>
        <end position="170"/>
    </location>
</feature>
<evidence type="ECO:0000259" key="11">
    <source>
        <dbReference type="Pfam" id="PF16916"/>
    </source>
</evidence>
<feature type="domain" description="Cation efflux protein cytoplasmic" evidence="11">
    <location>
        <begin position="211"/>
        <end position="283"/>
    </location>
</feature>
<dbReference type="AlphaFoldDB" id="A0A1I2J3S5"/>
<keyword evidence="6 9" id="KW-1133">Transmembrane helix</keyword>
<feature type="transmembrane region" description="Helical" evidence="9">
    <location>
        <begin position="12"/>
        <end position="32"/>
    </location>
</feature>
<evidence type="ECO:0000256" key="5">
    <source>
        <dbReference type="ARBA" id="ARBA00022906"/>
    </source>
</evidence>
<evidence type="ECO:0000256" key="3">
    <source>
        <dbReference type="ARBA" id="ARBA00022448"/>
    </source>
</evidence>
<dbReference type="InterPro" id="IPR027470">
    <property type="entry name" value="Cation_efflux_CTD"/>
</dbReference>
<evidence type="ECO:0000256" key="8">
    <source>
        <dbReference type="ARBA" id="ARBA00023136"/>
    </source>
</evidence>
<feature type="domain" description="Cation efflux protein transmembrane" evidence="10">
    <location>
        <begin position="14"/>
        <end position="203"/>
    </location>
</feature>
<reference evidence="12 13" key="1">
    <citation type="submission" date="2016-10" db="EMBL/GenBank/DDBJ databases">
        <authorList>
            <person name="de Groot N.N."/>
        </authorList>
    </citation>
    <scope>NUCLEOTIDE SEQUENCE [LARGE SCALE GENOMIC DNA]</scope>
    <source>
        <strain evidence="12 13">CGMCC 1.9156</strain>
    </source>
</reference>
<dbReference type="PANTHER" id="PTHR11562">
    <property type="entry name" value="CATION EFFLUX PROTEIN/ ZINC TRANSPORTER"/>
    <property type="match status" value="1"/>
</dbReference>
<dbReference type="InterPro" id="IPR050681">
    <property type="entry name" value="CDF/SLC30A"/>
</dbReference>
<accession>A0A1I2J3S5</accession>
<dbReference type="Pfam" id="PF16916">
    <property type="entry name" value="ZT_dimer"/>
    <property type="match status" value="1"/>
</dbReference>
<keyword evidence="13" id="KW-1185">Reference proteome</keyword>
<keyword evidence="5" id="KW-0864">Zinc transport</keyword>
<keyword evidence="7" id="KW-0406">Ion transport</keyword>
<feature type="transmembrane region" description="Helical" evidence="9">
    <location>
        <begin position="176"/>
        <end position="195"/>
    </location>
</feature>
<dbReference type="InterPro" id="IPR027469">
    <property type="entry name" value="Cation_efflux_TMD_sf"/>
</dbReference>
<dbReference type="RefSeq" id="WP_093920478.1">
    <property type="nucleotide sequence ID" value="NZ_FONW01000007.1"/>
</dbReference>
<sequence length="296" mass="33627">MAHNHMHTHQRLGITIALNVIITLAQVIGGLISGSLALISDALHNLSDGVAVVLAYVADRLGHRERTAKSTFGFKRAEILAAFINALILIAISFYLMVEAIKRYVDPHVIDFRWMFWMGMLGLVANGFSVFLLHADQHRNLNIRAAYLHLMGDALTSLAVIAGSVCIWLWDWYWIDPTVTLMISLYLLFHTYKLLKESTEILMQFAPDHLVPAEIAARLTRQQAVERVYHIHIWRLTDKTIHFEGHVVIQHDLKLSETEAINQELTHILKDEFGIEHITLQFECNGAQHHQGPVSH</sequence>